<dbReference type="Gene3D" id="3.90.550.60">
    <property type="match status" value="1"/>
</dbReference>
<sequence length="680" mass="75195">MSAETHRGQSGVDGGPEWVTLQRVIFPEHSEMDTAPLYVDMGTAAGTPAPTEQEARKQGRRPVRLSSQAREAHAEDFIGRCSTRVRPGERVSFGSYFNAFAAGYWRKWTTLSRVRLSVSTRGEGTIVVFRSNAKGALLQQKSIPVSGERTSIVELDLLPFGDGGWYWFDLVAGRGELLMESAEWQAPGPAPAAASVTLEITTLNKTSFCLSNLRLLAAHPECLDHVSEVLIVDQGTDKVSAATGFEEVAKDLGGKLRIIEQSNLGGSGGFSRGMFEACGNGSDYVLLMDDDIVIEPESITRLLTFARYCRKPTIVGGHMFDLHHRTALHTLGEIVNPQRIQPDQPYAEMELGHDFLISNLRQTPWMHRRVDVDYNGWWMCLIPTSIIREIGLSMPVFIKWDDVEFGLRAKAHGYQTVSLPGAAVWHISWGDKDDLVGWQAYFHNRNRLMVALMYSPFAKGGRALLGALFADLKHTLSMQYATAKGRVWAMEDLLKGPDALHGMLNTTLPRIRAMLAEHSDTVYLSDPDDFPTAQKEKTLGGSAAVAGRPSLKTLLPWGVKTLRKQLFTDVSAEDAARPQARISHQDNKWWTVSQFDSAIVTNAEGTGASWYVRNPQLAKSLLTAAAASMVQLVRRWDGLSAEYKAKMPALSSMDSWSKTFAEHTISDSRDRNTQALGERG</sequence>
<dbReference type="Pfam" id="PF19320">
    <property type="entry name" value="GlfT2_domain3"/>
    <property type="match status" value="1"/>
</dbReference>
<keyword evidence="3" id="KW-0328">Glycosyltransferase</keyword>
<feature type="region of interest" description="Disordered" evidence="5">
    <location>
        <begin position="41"/>
        <end position="71"/>
    </location>
</feature>
<comment type="pathway">
    <text evidence="1">Cell wall biogenesis; cell wall polysaccharide biosynthesis.</text>
</comment>
<dbReference type="STRING" id="1045773.SAMN05216555_10523"/>
<comment type="similarity">
    <text evidence="2">Belongs to the glycosyltransferase 2 family.</text>
</comment>
<gene>
    <name evidence="8" type="ORF">SAMN05216555_10523</name>
</gene>
<evidence type="ECO:0000256" key="1">
    <source>
        <dbReference type="ARBA" id="ARBA00004776"/>
    </source>
</evidence>
<dbReference type="SUPFAM" id="SSF53448">
    <property type="entry name" value="Nucleotide-diphospho-sugar transferases"/>
    <property type="match status" value="1"/>
</dbReference>
<evidence type="ECO:0000256" key="3">
    <source>
        <dbReference type="ARBA" id="ARBA00022676"/>
    </source>
</evidence>
<organism evidence="8 9">
    <name type="scientific">Arthrobacter cupressi</name>
    <dbReference type="NCBI Taxonomy" id="1045773"/>
    <lineage>
        <taxon>Bacteria</taxon>
        <taxon>Bacillati</taxon>
        <taxon>Actinomycetota</taxon>
        <taxon>Actinomycetes</taxon>
        <taxon>Micrococcales</taxon>
        <taxon>Micrococcaceae</taxon>
        <taxon>Arthrobacter</taxon>
    </lineage>
</organism>
<dbReference type="EMBL" id="FNEI01000005">
    <property type="protein sequence ID" value="SDI86101.1"/>
    <property type="molecule type" value="Genomic_DNA"/>
</dbReference>
<evidence type="ECO:0000256" key="5">
    <source>
        <dbReference type="SAM" id="MobiDB-lite"/>
    </source>
</evidence>
<dbReference type="AlphaFoldDB" id="A0A1G8P0M0"/>
<dbReference type="Proteomes" id="UP000182130">
    <property type="component" value="Unassembled WGS sequence"/>
</dbReference>
<evidence type="ECO:0000313" key="9">
    <source>
        <dbReference type="Proteomes" id="UP000182130"/>
    </source>
</evidence>
<name>A0A1G8P0M0_9MICC</name>
<dbReference type="InterPro" id="IPR029044">
    <property type="entry name" value="Nucleotide-diphossugar_trans"/>
</dbReference>
<evidence type="ECO:0000256" key="2">
    <source>
        <dbReference type="ARBA" id="ARBA00006739"/>
    </source>
</evidence>
<dbReference type="InterPro" id="IPR045699">
    <property type="entry name" value="GlfT2_C"/>
</dbReference>
<evidence type="ECO:0000259" key="6">
    <source>
        <dbReference type="Pfam" id="PF17994"/>
    </source>
</evidence>
<dbReference type="Pfam" id="PF13641">
    <property type="entry name" value="Glyco_tranf_2_3"/>
    <property type="match status" value="1"/>
</dbReference>
<accession>A0A1G8P0M0</accession>
<dbReference type="PANTHER" id="PTHR43179">
    <property type="entry name" value="RHAMNOSYLTRANSFERASE WBBL"/>
    <property type="match status" value="1"/>
</dbReference>
<keyword evidence="9" id="KW-1185">Reference proteome</keyword>
<dbReference type="Pfam" id="PF17994">
    <property type="entry name" value="Glft2_N"/>
    <property type="match status" value="1"/>
</dbReference>
<dbReference type="PANTHER" id="PTHR43179:SF12">
    <property type="entry name" value="GALACTOFURANOSYLTRANSFERASE GLFT2"/>
    <property type="match status" value="1"/>
</dbReference>
<dbReference type="InterPro" id="IPR040492">
    <property type="entry name" value="GlfT2_N"/>
</dbReference>
<evidence type="ECO:0000313" key="8">
    <source>
        <dbReference type="EMBL" id="SDI86101.1"/>
    </source>
</evidence>
<keyword evidence="4 8" id="KW-0808">Transferase</keyword>
<reference evidence="9" key="1">
    <citation type="submission" date="2016-10" db="EMBL/GenBank/DDBJ databases">
        <authorList>
            <person name="Varghese N."/>
            <person name="Submissions S."/>
        </authorList>
    </citation>
    <scope>NUCLEOTIDE SEQUENCE [LARGE SCALE GENOMIC DNA]</scope>
    <source>
        <strain evidence="9">CGMCC 1.10783</strain>
    </source>
</reference>
<feature type="domain" description="Galactofuranosyltransferase-2 C-terminal" evidence="7">
    <location>
        <begin position="470"/>
        <end position="661"/>
    </location>
</feature>
<proteinExistence type="inferred from homology"/>
<feature type="domain" description="Galactofuranosyltransferase GlfT2 N-terminal" evidence="6">
    <location>
        <begin position="65"/>
        <end position="187"/>
    </location>
</feature>
<protein>
    <submittedName>
        <fullName evidence="8">Galactofuranosylgalactofuranosylrhamnosyl-N-acetylglucosaminyl-diphospho-decaprenol beta-1,5/1,6-galactofuranosyltransferase</fullName>
    </submittedName>
</protein>
<evidence type="ECO:0000259" key="7">
    <source>
        <dbReference type="Pfam" id="PF19320"/>
    </source>
</evidence>
<evidence type="ECO:0000256" key="4">
    <source>
        <dbReference type="ARBA" id="ARBA00022679"/>
    </source>
</evidence>
<dbReference type="GO" id="GO:0016757">
    <property type="term" value="F:glycosyltransferase activity"/>
    <property type="evidence" value="ECO:0007669"/>
    <property type="project" value="UniProtKB-KW"/>
</dbReference>